<protein>
    <recommendedName>
        <fullName evidence="5">Barrier-to-autointegration factor</fullName>
    </recommendedName>
</protein>
<dbReference type="PANTHER" id="PTHR47507">
    <property type="entry name" value="BARRIER TO AUTOINTEGRATION FACTOR 2"/>
    <property type="match status" value="1"/>
</dbReference>
<dbReference type="InterPro" id="IPR051387">
    <property type="entry name" value="BAF"/>
</dbReference>
<comment type="caution">
    <text evidence="3">The sequence shown here is derived from an EMBL/GenBank/DDBJ whole genome shotgun (WGS) entry which is preliminary data.</text>
</comment>
<keyword evidence="4" id="KW-1185">Reference proteome</keyword>
<dbReference type="Proteomes" id="UP001209878">
    <property type="component" value="Unassembled WGS sequence"/>
</dbReference>
<proteinExistence type="predicted"/>
<dbReference type="GO" id="GO:0005634">
    <property type="term" value="C:nucleus"/>
    <property type="evidence" value="ECO:0007669"/>
    <property type="project" value="UniProtKB-SubCell"/>
</dbReference>
<dbReference type="PANTHER" id="PTHR47507:SF6">
    <property type="entry name" value="BARRIER-TO-AUTOINTEGRATION FACTOR"/>
    <property type="match status" value="1"/>
</dbReference>
<dbReference type="GO" id="GO:0000793">
    <property type="term" value="C:condensed chromosome"/>
    <property type="evidence" value="ECO:0007669"/>
    <property type="project" value="TreeGrafter"/>
</dbReference>
<keyword evidence="2" id="KW-0539">Nucleus</keyword>
<dbReference type="Gene3D" id="1.10.150.40">
    <property type="entry name" value="Barrier-to-autointegration factor, BAF"/>
    <property type="match status" value="1"/>
</dbReference>
<dbReference type="SMART" id="SM01023">
    <property type="entry name" value="BAF"/>
    <property type="match status" value="1"/>
</dbReference>
<evidence type="ECO:0008006" key="5">
    <source>
        <dbReference type="Google" id="ProtNLM"/>
    </source>
</evidence>
<dbReference type="GO" id="GO:0051276">
    <property type="term" value="P:chromosome organization"/>
    <property type="evidence" value="ECO:0007669"/>
    <property type="project" value="TreeGrafter"/>
</dbReference>
<accession>A0AAD9PEQ0</accession>
<evidence type="ECO:0000256" key="2">
    <source>
        <dbReference type="ARBA" id="ARBA00023242"/>
    </source>
</evidence>
<organism evidence="3 4">
    <name type="scientific">Ridgeia piscesae</name>
    <name type="common">Tubeworm</name>
    <dbReference type="NCBI Taxonomy" id="27915"/>
    <lineage>
        <taxon>Eukaryota</taxon>
        <taxon>Metazoa</taxon>
        <taxon>Spiralia</taxon>
        <taxon>Lophotrochozoa</taxon>
        <taxon>Annelida</taxon>
        <taxon>Polychaeta</taxon>
        <taxon>Sedentaria</taxon>
        <taxon>Canalipalpata</taxon>
        <taxon>Sabellida</taxon>
        <taxon>Siboglinidae</taxon>
        <taxon>Ridgeia</taxon>
    </lineage>
</organism>
<evidence type="ECO:0000313" key="3">
    <source>
        <dbReference type="EMBL" id="KAK2193260.1"/>
    </source>
</evidence>
<dbReference type="EMBL" id="JAODUO010000015">
    <property type="protein sequence ID" value="KAK2193260.1"/>
    <property type="molecule type" value="Genomic_DNA"/>
</dbReference>
<dbReference type="InterPro" id="IPR036617">
    <property type="entry name" value="BAF_sf"/>
</dbReference>
<dbReference type="InterPro" id="IPR004122">
    <property type="entry name" value="BAF_prot"/>
</dbReference>
<reference evidence="3" key="1">
    <citation type="journal article" date="2023" name="Mol. Biol. Evol.">
        <title>Third-Generation Sequencing Reveals the Adaptive Role of the Epigenome in Three Deep-Sea Polychaetes.</title>
        <authorList>
            <person name="Perez M."/>
            <person name="Aroh O."/>
            <person name="Sun Y."/>
            <person name="Lan Y."/>
            <person name="Juniper S.K."/>
            <person name="Young C.R."/>
            <person name="Angers B."/>
            <person name="Qian P.Y."/>
        </authorList>
    </citation>
    <scope>NUCLEOTIDE SEQUENCE</scope>
    <source>
        <strain evidence="3">R07B-5</strain>
    </source>
</reference>
<gene>
    <name evidence="3" type="ORF">NP493_16g06047</name>
</gene>
<name>A0AAD9PEQ0_RIDPI</name>
<dbReference type="SUPFAM" id="SSF47798">
    <property type="entry name" value="Barrier-to-autointegration factor, BAF"/>
    <property type="match status" value="1"/>
</dbReference>
<evidence type="ECO:0000256" key="1">
    <source>
        <dbReference type="ARBA" id="ARBA00004123"/>
    </source>
</evidence>
<evidence type="ECO:0000313" key="4">
    <source>
        <dbReference type="Proteomes" id="UP001209878"/>
    </source>
</evidence>
<dbReference type="GO" id="GO:0003677">
    <property type="term" value="F:DNA binding"/>
    <property type="evidence" value="ECO:0007669"/>
    <property type="project" value="InterPro"/>
</dbReference>
<dbReference type="AlphaFoldDB" id="A0AAD9PEQ0"/>
<dbReference type="Pfam" id="PF02961">
    <property type="entry name" value="SAM_BAF"/>
    <property type="match status" value="1"/>
</dbReference>
<sequence>MTSPPKEKAPVETNETSPSVIKFMEFVKEPMDGKPVDTLPGINRVLGSRLRRQGYGRATSLLGKFMVMDKDRYSFVRWLAEQTGASSQQALECFKCLDAWSSAFM</sequence>
<comment type="subcellular location">
    <subcellularLocation>
        <location evidence="1">Nucleus</location>
    </subcellularLocation>
</comment>